<dbReference type="GO" id="GO:0003700">
    <property type="term" value="F:DNA-binding transcription factor activity"/>
    <property type="evidence" value="ECO:0007669"/>
    <property type="project" value="InterPro"/>
</dbReference>
<dbReference type="AlphaFoldDB" id="A0A0E4BU06"/>
<accession>A0A0E4BU06</accession>
<dbReference type="EMBL" id="AP014685">
    <property type="protein sequence ID" value="BAR60777.1"/>
    <property type="molecule type" value="Genomic_DNA"/>
</dbReference>
<sequence>MQRNAGRKELMSTALRIAHGAFGRVALLDMDRSLVRHAHHHCHVLLKVEGADTQFLVGDQVTPLTDMAAVLVDGWKPHAYVHDASRPRTLIMALYIEPEWLKEFRPGWAASGAPGFFERPSGEVSPRIRQLTLHLAAEMMANPDAVRTHEQTLSDLMIAVIERFTPWRSFPTSIRGMRAVSCDWRIRRAMDAMRVQDSYGSVDQFVKGAGLSRAQFFRLFETSLGVSPKIYFNVVRMERARCRHARGHAARRAQRALRLSGAGAFHALLPRPCRRQPARVSQRLASCGLSLAADIALHALE</sequence>
<dbReference type="InterPro" id="IPR018060">
    <property type="entry name" value="HTH_AraC"/>
</dbReference>
<dbReference type="Gene3D" id="1.10.10.60">
    <property type="entry name" value="Homeodomain-like"/>
    <property type="match status" value="1"/>
</dbReference>
<proteinExistence type="predicted"/>
<evidence type="ECO:0000313" key="2">
    <source>
        <dbReference type="EMBL" id="BAR60777.1"/>
    </source>
</evidence>
<reference evidence="2 3" key="1">
    <citation type="submission" date="2014-11" db="EMBL/GenBank/DDBJ databases">
        <title>Symbiosis island explosion on the genome of extra-slow-growing strains of soybean bradyrhizobia with massive insertion sequences.</title>
        <authorList>
            <person name="Iida T."/>
            <person name="Minamisawa K."/>
        </authorList>
    </citation>
    <scope>NUCLEOTIDE SEQUENCE [LARGE SCALE GENOMIC DNA]</scope>
    <source>
        <strain evidence="2 3">NK6</strain>
    </source>
</reference>
<dbReference type="PROSITE" id="PS01124">
    <property type="entry name" value="HTH_ARAC_FAMILY_2"/>
    <property type="match status" value="1"/>
</dbReference>
<protein>
    <submittedName>
        <fullName evidence="2">Transcriptional regulatory protein</fullName>
    </submittedName>
</protein>
<dbReference type="PANTHER" id="PTHR42733">
    <property type="entry name" value="DJ-1 PROTEIN"/>
    <property type="match status" value="1"/>
</dbReference>
<evidence type="ECO:0000259" key="1">
    <source>
        <dbReference type="PROSITE" id="PS01124"/>
    </source>
</evidence>
<dbReference type="InterPro" id="IPR006286">
    <property type="entry name" value="C56_PfpI-like"/>
</dbReference>
<evidence type="ECO:0000313" key="3">
    <source>
        <dbReference type="Proteomes" id="UP000063308"/>
    </source>
</evidence>
<organism evidence="2 3">
    <name type="scientific">Bradyrhizobium diazoefficiens</name>
    <dbReference type="NCBI Taxonomy" id="1355477"/>
    <lineage>
        <taxon>Bacteria</taxon>
        <taxon>Pseudomonadati</taxon>
        <taxon>Pseudomonadota</taxon>
        <taxon>Alphaproteobacteria</taxon>
        <taxon>Hyphomicrobiales</taxon>
        <taxon>Nitrobacteraceae</taxon>
        <taxon>Bradyrhizobium</taxon>
    </lineage>
</organism>
<gene>
    <name evidence="2" type="ORF">NK6_7626</name>
</gene>
<name>A0A0E4BU06_9BRAD</name>
<dbReference type="PANTHER" id="PTHR42733:SF2">
    <property type="entry name" value="DJ-1_THIJ_PFPI FAMILY PROTEIN"/>
    <property type="match status" value="1"/>
</dbReference>
<dbReference type="Proteomes" id="UP000063308">
    <property type="component" value="Chromosome"/>
</dbReference>
<dbReference type="GO" id="GO:0043565">
    <property type="term" value="F:sequence-specific DNA binding"/>
    <property type="evidence" value="ECO:0007669"/>
    <property type="project" value="InterPro"/>
</dbReference>
<feature type="domain" description="HTH araC/xylS-type" evidence="1">
    <location>
        <begin position="183"/>
        <end position="234"/>
    </location>
</feature>